<dbReference type="InterPro" id="IPR055148">
    <property type="entry name" value="ZW10_C_2"/>
</dbReference>
<proteinExistence type="predicted"/>
<evidence type="ECO:0000313" key="4">
    <source>
        <dbReference type="Proteomes" id="UP000030665"/>
    </source>
</evidence>
<feature type="domain" description="Centromere/kinetochore protein zw10 middle" evidence="1">
    <location>
        <begin position="313"/>
        <end position="400"/>
    </location>
</feature>
<accession>A0A077Z6U1</accession>
<dbReference type="AlphaFoldDB" id="A0A077Z6U1"/>
<feature type="domain" description="ZW10 C-terminal helical" evidence="2">
    <location>
        <begin position="676"/>
        <end position="820"/>
    </location>
</feature>
<dbReference type="InterPro" id="IPR046362">
    <property type="entry name" value="Zw10/DSL1_C_sf"/>
</dbReference>
<reference evidence="3" key="1">
    <citation type="submission" date="2014-01" db="EMBL/GenBank/DDBJ databases">
        <authorList>
            <person name="Aslett M."/>
        </authorList>
    </citation>
    <scope>NUCLEOTIDE SEQUENCE</scope>
</reference>
<dbReference type="GO" id="GO:0007094">
    <property type="term" value="P:mitotic spindle assembly checkpoint signaling"/>
    <property type="evidence" value="ECO:0007669"/>
    <property type="project" value="TreeGrafter"/>
</dbReference>
<evidence type="ECO:0000259" key="2">
    <source>
        <dbReference type="Pfam" id="PF22766"/>
    </source>
</evidence>
<dbReference type="OrthoDB" id="534815at2759"/>
<evidence type="ECO:0000259" key="1">
    <source>
        <dbReference type="Pfam" id="PF20665"/>
    </source>
</evidence>
<keyword evidence="4" id="KW-1185">Reference proteome</keyword>
<gene>
    <name evidence="3" type="ORF">TTRE_0000382201</name>
</gene>
<name>A0A077Z6U1_TRITR</name>
<dbReference type="InterPro" id="IPR048344">
    <property type="entry name" value="Zw10_middle"/>
</dbReference>
<dbReference type="EMBL" id="HG805963">
    <property type="protein sequence ID" value="CDW55549.1"/>
    <property type="molecule type" value="Genomic_DNA"/>
</dbReference>
<dbReference type="STRING" id="36087.A0A077Z6U1"/>
<dbReference type="PANTHER" id="PTHR12205">
    <property type="entry name" value="CENTROMERE/KINETOCHORE PROTEIN ZW10"/>
    <property type="match status" value="1"/>
</dbReference>
<sequence>MDQPESVVSTGCFLQIGNKPEFRKLRQHLISRWRHLDKARTGDLGNSLKERYQVLSSPDDDEFPLGMGSMASELEMELKDIETRVISLASTLCIAERRLDAIGLIKDLYQLFLSCQNVTEDTLDKFPQAYCSLQALARQVLNPSDGDDVDDEMSPDMRYSLLTCHPGMSVMFFSKILTWLSKRKRYMRQFLLRQWRATFAWDHQLESQSLTVTVKEVGKLVNLCDALETFGLLNFVISKLSSALCDVFLDRFREAEQCNLHYEASNGAHTLKTCMSPVFSMELNEEEMLRRSSAVQNFFDALSGILNVTVGNGVHLGSAVGNLLGDSLMEGIIAICLKPYVPFERNKTLIMEKQLESCRELERNFRNRRFLNAESYALQKFLLDYDSILCEKECETLISAFQLAFKLPLEPVTEVHSSLLKLTPNEINWPYPKVEGKVASLDSLLEPYHATISSVMSPSCSVRYAMVYPLNLTIMNSLVETVTAFGFTRFSVQFKLEQQDLTSSRLVLEATSPVGIPAFTYTICLVSWIVDYVERIESTLRKAFRSKSQALAIRYFEVSRTAAWLAIVLGKNHLKEASQSAYVTALSFNNMCFLARSLLEWNIDVEQKLAVAFHCSPCLFGFTYLDVAKKLRHLAVTYLNAFLECQSTQLVHDLKLASGFAKATIGGRSNICHEKIKLCLKQLLCVHSEWKTLLPGHVMRVSYGRLVDSLFTAVILNVLSLEDITSKEANGLDDSLTALMADVEFLFTSEKPPRPEAYCHTWRRMKELIFVLENNLKGIEERWNAGNGPLASCFTPDELRKLIRAIFQNTEQRAAVLSKLTRTVE</sequence>
<dbReference type="GO" id="GO:1990423">
    <property type="term" value="C:RZZ complex"/>
    <property type="evidence" value="ECO:0007669"/>
    <property type="project" value="TreeGrafter"/>
</dbReference>
<protein>
    <submittedName>
        <fullName evidence="3">Centromere</fullName>
    </submittedName>
</protein>
<dbReference type="Gene3D" id="1.10.357.150">
    <property type="match status" value="1"/>
</dbReference>
<dbReference type="Pfam" id="PF20665">
    <property type="entry name" value="Zw10_middle"/>
    <property type="match status" value="1"/>
</dbReference>
<reference evidence="3" key="2">
    <citation type="submission" date="2014-03" db="EMBL/GenBank/DDBJ databases">
        <title>The whipworm genome and dual-species transcriptomics of an intimate host-pathogen interaction.</title>
        <authorList>
            <person name="Foth B.J."/>
            <person name="Tsai I.J."/>
            <person name="Reid A.J."/>
            <person name="Bancroft A.J."/>
            <person name="Nichol S."/>
            <person name="Tracey A."/>
            <person name="Holroyd N."/>
            <person name="Cotton J.A."/>
            <person name="Stanley E.J."/>
            <person name="Zarowiecki M."/>
            <person name="Liu J.Z."/>
            <person name="Huckvale T."/>
            <person name="Cooper P.J."/>
            <person name="Grencis R.K."/>
            <person name="Berriman M."/>
        </authorList>
    </citation>
    <scope>NUCLEOTIDE SEQUENCE [LARGE SCALE GENOMIC DNA]</scope>
</reference>
<organism evidence="3 4">
    <name type="scientific">Trichuris trichiura</name>
    <name type="common">Whipworm</name>
    <name type="synonym">Trichocephalus trichiurus</name>
    <dbReference type="NCBI Taxonomy" id="36087"/>
    <lineage>
        <taxon>Eukaryota</taxon>
        <taxon>Metazoa</taxon>
        <taxon>Ecdysozoa</taxon>
        <taxon>Nematoda</taxon>
        <taxon>Enoplea</taxon>
        <taxon>Dorylaimia</taxon>
        <taxon>Trichinellida</taxon>
        <taxon>Trichuridae</taxon>
        <taxon>Trichuris</taxon>
    </lineage>
</organism>
<dbReference type="Pfam" id="PF22766">
    <property type="entry name" value="ZW10_C2"/>
    <property type="match status" value="1"/>
</dbReference>
<evidence type="ECO:0000313" key="3">
    <source>
        <dbReference type="EMBL" id="CDW55549.1"/>
    </source>
</evidence>
<dbReference type="GO" id="GO:0006888">
    <property type="term" value="P:endoplasmic reticulum to Golgi vesicle-mediated transport"/>
    <property type="evidence" value="ECO:0007669"/>
    <property type="project" value="TreeGrafter"/>
</dbReference>
<dbReference type="PANTHER" id="PTHR12205:SF0">
    <property type="entry name" value="CENTROMERE_KINETOCHORE PROTEIN ZW10 HOMOLOG"/>
    <property type="match status" value="1"/>
</dbReference>
<dbReference type="Proteomes" id="UP000030665">
    <property type="component" value="Unassembled WGS sequence"/>
</dbReference>
<dbReference type="GO" id="GO:0005737">
    <property type="term" value="C:cytoplasm"/>
    <property type="evidence" value="ECO:0007669"/>
    <property type="project" value="GOC"/>
</dbReference>